<dbReference type="RefSeq" id="WP_140011735.1">
    <property type="nucleotide sequence ID" value="NZ_JBHMDG010000010.1"/>
</dbReference>
<evidence type="ECO:0000313" key="2">
    <source>
        <dbReference type="EMBL" id="MFB9313036.1"/>
    </source>
</evidence>
<keyword evidence="3" id="KW-1185">Reference proteome</keyword>
<feature type="region of interest" description="Disordered" evidence="1">
    <location>
        <begin position="287"/>
        <end position="314"/>
    </location>
</feature>
<feature type="compositionally biased region" description="Basic and acidic residues" evidence="1">
    <location>
        <begin position="297"/>
        <end position="314"/>
    </location>
</feature>
<proteinExistence type="predicted"/>
<name>A0ABV5K8G5_9ACTN</name>
<organism evidence="2 3">
    <name type="scientific">Nocardioides plantarum</name>
    <dbReference type="NCBI Taxonomy" id="29299"/>
    <lineage>
        <taxon>Bacteria</taxon>
        <taxon>Bacillati</taxon>
        <taxon>Actinomycetota</taxon>
        <taxon>Actinomycetes</taxon>
        <taxon>Propionibacteriales</taxon>
        <taxon>Nocardioidaceae</taxon>
        <taxon>Nocardioides</taxon>
    </lineage>
</organism>
<reference evidence="2 3" key="1">
    <citation type="submission" date="2024-09" db="EMBL/GenBank/DDBJ databases">
        <authorList>
            <person name="Sun Q."/>
            <person name="Mori K."/>
        </authorList>
    </citation>
    <scope>NUCLEOTIDE SEQUENCE [LARGE SCALE GENOMIC DNA]</scope>
    <source>
        <strain evidence="2 3">JCM 9626</strain>
    </source>
</reference>
<dbReference type="EMBL" id="JBHMDG010000010">
    <property type="protein sequence ID" value="MFB9313036.1"/>
    <property type="molecule type" value="Genomic_DNA"/>
</dbReference>
<protein>
    <submittedName>
        <fullName evidence="2">DUF6461 domain-containing protein</fullName>
    </submittedName>
</protein>
<accession>A0ABV5K8G5</accession>
<dbReference type="Proteomes" id="UP001589750">
    <property type="component" value="Unassembled WGS sequence"/>
</dbReference>
<evidence type="ECO:0000313" key="3">
    <source>
        <dbReference type="Proteomes" id="UP001589750"/>
    </source>
</evidence>
<sequence>MSLLDPVISGALKVARSGATRLVRDRLTADYPSAVNVDFSQFAWVVTQPSPYATSGCVTLVAGSDREQALRAVGADLDGSTAHLSDLEAQGLDTVVALDLIVGEAFGTVLAETQGSHGLRRAVLAALSKRGKAASVYWDVDDTVVLSCARKGKVLCQTDDPFDAEDLPRSLAKLAREAETRGIDDVLAALTMAVEFTGAAPAVDALLNQRPGRFAITAPVNDLPITPEELIGLEKPSPEVVRAVTGATDKQRRQLATWSARQAVAAAQLESLPGVISILKQVHTTGSARSTPAFERMSTEHDRSGKARDAMPPGERHDAAVFEHRLNHCALSALRYLLVADTTTAALGATEFAGRASALRQGLRRTTGNVAFFEEALSTLDSFDR</sequence>
<gene>
    <name evidence="2" type="ORF">ACFFRI_08270</name>
</gene>
<comment type="caution">
    <text evidence="2">The sequence shown here is derived from an EMBL/GenBank/DDBJ whole genome shotgun (WGS) entry which is preliminary data.</text>
</comment>
<evidence type="ECO:0000256" key="1">
    <source>
        <dbReference type="SAM" id="MobiDB-lite"/>
    </source>
</evidence>